<dbReference type="PROSITE" id="PS01276">
    <property type="entry name" value="PEPTIDASE_U32"/>
    <property type="match status" value="1"/>
</dbReference>
<feature type="domain" description="Peptidase family U32 C-terminal" evidence="4">
    <location>
        <begin position="319"/>
        <end position="399"/>
    </location>
</feature>
<dbReference type="AlphaFoldDB" id="A0A1M5YMP9"/>
<dbReference type="Gene3D" id="3.20.20.70">
    <property type="entry name" value="Aldolase class I"/>
    <property type="match status" value="1"/>
</dbReference>
<accession>A0A1M5YMP9</accession>
<keyword evidence="2" id="KW-0378">Hydrolase</keyword>
<dbReference type="Pfam" id="PF16325">
    <property type="entry name" value="Peptidase_U32_C"/>
    <property type="match status" value="1"/>
</dbReference>
<dbReference type="STRING" id="1123282.SAMN02745823_02664"/>
<reference evidence="5 6" key="1">
    <citation type="submission" date="2016-11" db="EMBL/GenBank/DDBJ databases">
        <authorList>
            <person name="Jaros S."/>
            <person name="Januszkiewicz K."/>
            <person name="Wedrychowicz H."/>
        </authorList>
    </citation>
    <scope>NUCLEOTIDE SEQUENCE [LARGE SCALE GENOMIC DNA]</scope>
    <source>
        <strain evidence="5 6">DSM 10068</strain>
    </source>
</reference>
<dbReference type="RefSeq" id="WP_073079829.1">
    <property type="nucleotide sequence ID" value="NZ_FQXV01000009.1"/>
</dbReference>
<dbReference type="GO" id="GO:0006508">
    <property type="term" value="P:proteolysis"/>
    <property type="evidence" value="ECO:0007669"/>
    <property type="project" value="UniProtKB-KW"/>
</dbReference>
<gene>
    <name evidence="5" type="ORF">SAMN02745823_02664</name>
</gene>
<sequence>MADKPELLSPAGDIERLNVALTYGADAVYLAGPRFGMRAAAGNFSDEDMEKAAALCHGRGVRVYVTCNTVMRGEGIAALPQYFERLQAAGADAVIVTDLGAFTLAKKYAPKLKIHISTQAGIMNAESARAFYDLGASRVVLARELTLEEIAEIRAKTPAALELEAFVHGSMCVAFSGRCLLSNYLAGRDANSGACAQPCRWKYRLIEEKRPDDWLEISEEGGTYVFNSRDLCMIDHLPELLEAGVTSLKIEGRTKSAYYAAAVTNAYRHALDAALQGIALPRVWSEEVNKVSHREYSTGFYFGREGPGQYYKDSMYFSDCDVAAVVESCDGEGNAVLTQRNRFFAGDTLELLTPGGVPETFTAGPMLDAEGLEITAAPHPMMTLRMRLPGIAPQYSILRKPRQAELA</sequence>
<name>A0A1M5YMP9_9FIRM</name>
<keyword evidence="6" id="KW-1185">Reference proteome</keyword>
<comment type="similarity">
    <text evidence="3">Belongs to the peptidase U32 family.</text>
</comment>
<dbReference type="PANTHER" id="PTHR30217">
    <property type="entry name" value="PEPTIDASE U32 FAMILY"/>
    <property type="match status" value="1"/>
</dbReference>
<dbReference type="Pfam" id="PF01136">
    <property type="entry name" value="Peptidase_U32"/>
    <property type="match status" value="1"/>
</dbReference>
<dbReference type="InterPro" id="IPR001539">
    <property type="entry name" value="Peptidase_U32"/>
</dbReference>
<evidence type="ECO:0000313" key="6">
    <source>
        <dbReference type="Proteomes" id="UP000183995"/>
    </source>
</evidence>
<evidence type="ECO:0000256" key="3">
    <source>
        <dbReference type="ARBA" id="ARBA00038374"/>
    </source>
</evidence>
<evidence type="ECO:0000259" key="4">
    <source>
        <dbReference type="Pfam" id="PF16325"/>
    </source>
</evidence>
<keyword evidence="1 5" id="KW-0645">Protease</keyword>
<dbReference type="InterPro" id="IPR032525">
    <property type="entry name" value="Peptidase_U32_C"/>
</dbReference>
<dbReference type="Gene3D" id="2.40.30.10">
    <property type="entry name" value="Translation factors"/>
    <property type="match status" value="1"/>
</dbReference>
<dbReference type="InterPro" id="IPR051454">
    <property type="entry name" value="RNA/ubiquinone_mod_enzymes"/>
</dbReference>
<dbReference type="OrthoDB" id="9807498at2"/>
<dbReference type="SUPFAM" id="SSF51395">
    <property type="entry name" value="FMN-linked oxidoreductases"/>
    <property type="match status" value="1"/>
</dbReference>
<evidence type="ECO:0000313" key="5">
    <source>
        <dbReference type="EMBL" id="SHI13188.1"/>
    </source>
</evidence>
<evidence type="ECO:0000256" key="2">
    <source>
        <dbReference type="ARBA" id="ARBA00022801"/>
    </source>
</evidence>
<dbReference type="PANTHER" id="PTHR30217:SF6">
    <property type="entry name" value="TRNA HYDROXYLATION PROTEIN P"/>
    <property type="match status" value="1"/>
</dbReference>
<dbReference type="InterPro" id="IPR013785">
    <property type="entry name" value="Aldolase_TIM"/>
</dbReference>
<dbReference type="GO" id="GO:0008233">
    <property type="term" value="F:peptidase activity"/>
    <property type="evidence" value="ECO:0007669"/>
    <property type="project" value="UniProtKB-KW"/>
</dbReference>
<organism evidence="5 6">
    <name type="scientific">Sporobacter termitidis DSM 10068</name>
    <dbReference type="NCBI Taxonomy" id="1123282"/>
    <lineage>
        <taxon>Bacteria</taxon>
        <taxon>Bacillati</taxon>
        <taxon>Bacillota</taxon>
        <taxon>Clostridia</taxon>
        <taxon>Eubacteriales</taxon>
        <taxon>Oscillospiraceae</taxon>
        <taxon>Sporobacter</taxon>
    </lineage>
</organism>
<dbReference type="Proteomes" id="UP000183995">
    <property type="component" value="Unassembled WGS sequence"/>
</dbReference>
<evidence type="ECO:0000256" key="1">
    <source>
        <dbReference type="ARBA" id="ARBA00022670"/>
    </source>
</evidence>
<protein>
    <submittedName>
        <fullName evidence="5">Putative protease</fullName>
    </submittedName>
</protein>
<proteinExistence type="inferred from homology"/>
<dbReference type="EMBL" id="FQXV01000009">
    <property type="protein sequence ID" value="SHI13188.1"/>
    <property type="molecule type" value="Genomic_DNA"/>
</dbReference>